<feature type="compositionally biased region" description="Polar residues" evidence="3">
    <location>
        <begin position="2057"/>
        <end position="2066"/>
    </location>
</feature>
<dbReference type="InterPro" id="IPR015943">
    <property type="entry name" value="WD40/YVTN_repeat-like_dom_sf"/>
</dbReference>
<keyword evidence="1" id="KW-0853">WD repeat</keyword>
<dbReference type="SUPFAM" id="SSF50978">
    <property type="entry name" value="WD40 repeat-like"/>
    <property type="match status" value="1"/>
</dbReference>
<dbReference type="EMBL" id="DS022300">
    <property type="protein sequence ID" value="OAJ37439.1"/>
    <property type="molecule type" value="Genomic_DNA"/>
</dbReference>
<dbReference type="OrthoDB" id="6262491at2759"/>
<feature type="region of interest" description="Disordered" evidence="3">
    <location>
        <begin position="1209"/>
        <end position="1234"/>
    </location>
</feature>
<gene>
    <name evidence="4" type="ORF">BDEG_21457</name>
</gene>
<feature type="region of interest" description="Disordered" evidence="3">
    <location>
        <begin position="2052"/>
        <end position="2072"/>
    </location>
</feature>
<dbReference type="Gene3D" id="2.130.10.10">
    <property type="entry name" value="YVTN repeat-like/Quinoprotein amine dehydrogenase"/>
    <property type="match status" value="3"/>
</dbReference>
<feature type="repeat" description="WD" evidence="1">
    <location>
        <begin position="847"/>
        <end position="879"/>
    </location>
</feature>
<name>A0A177WBI2_BATDL</name>
<dbReference type="VEuPathDB" id="FungiDB:BDEG_21457"/>
<evidence type="ECO:0000256" key="3">
    <source>
        <dbReference type="SAM" id="MobiDB-lite"/>
    </source>
</evidence>
<reference evidence="4 5" key="1">
    <citation type="submission" date="2006-10" db="EMBL/GenBank/DDBJ databases">
        <title>The Genome Sequence of Batrachochytrium dendrobatidis JEL423.</title>
        <authorList>
            <consortium name="The Broad Institute Genome Sequencing Platform"/>
            <person name="Birren B."/>
            <person name="Lander E."/>
            <person name="Galagan J."/>
            <person name="Cuomo C."/>
            <person name="Devon K."/>
            <person name="Jaffe D."/>
            <person name="Butler J."/>
            <person name="Alvarez P."/>
            <person name="Gnerre S."/>
            <person name="Grabherr M."/>
            <person name="Kleber M."/>
            <person name="Mauceli E."/>
            <person name="Brockman W."/>
            <person name="Young S."/>
            <person name="LaButti K."/>
            <person name="Sykes S."/>
            <person name="DeCaprio D."/>
            <person name="Crawford M."/>
            <person name="Koehrsen M."/>
            <person name="Engels R."/>
            <person name="Montgomery P."/>
            <person name="Pearson M."/>
            <person name="Howarth C."/>
            <person name="Larson L."/>
            <person name="White J."/>
            <person name="O'Leary S."/>
            <person name="Kodira C."/>
            <person name="Zeng Q."/>
            <person name="Yandava C."/>
            <person name="Alvarado L."/>
            <person name="Longcore J."/>
            <person name="James T."/>
        </authorList>
    </citation>
    <scope>NUCLEOTIDE SEQUENCE [LARGE SCALE GENOMIC DNA]</scope>
    <source>
        <strain evidence="4 5">JEL423</strain>
    </source>
</reference>
<feature type="compositionally biased region" description="Polar residues" evidence="3">
    <location>
        <begin position="1911"/>
        <end position="1929"/>
    </location>
</feature>
<dbReference type="InterPro" id="IPR036322">
    <property type="entry name" value="WD40_repeat_dom_sf"/>
</dbReference>
<dbReference type="PROSITE" id="PS50082">
    <property type="entry name" value="WD_REPEATS_2"/>
    <property type="match status" value="2"/>
</dbReference>
<evidence type="ECO:0000313" key="5">
    <source>
        <dbReference type="Proteomes" id="UP000077115"/>
    </source>
</evidence>
<feature type="compositionally biased region" description="Polar residues" evidence="3">
    <location>
        <begin position="1575"/>
        <end position="1599"/>
    </location>
</feature>
<dbReference type="InterPro" id="IPR011047">
    <property type="entry name" value="Quinoprotein_ADH-like_sf"/>
</dbReference>
<sequence length="2072" mass="235289">MAEVGASRLTASHIKIPSHKDTFPVRPRSSLKNDDTDLNNSTATIYTKNNTYNSNSHLQSEIQLLCMIKPHPYLANAVNKLLHIIPTSELNIPNLLPHYLQSKIIPFQQLSSKQKLRAFSFAGIAPSAFNLRKVGRDLLDSTAANAPSFSHKLHNICANNEPQLQSIANLSDDNNGDLAELSDPDPFYQTGHEQHSYAFLLRQGFKFQHIIRHRHQFLSVIHHIRVPVHFANGSIGHEAEKDNETKSIKESDIVEDQQRITRIQEDEDDVFRDIPTAPTTFRPSSIATLDRNHCVNIWNLDKDGGSKHRQCVQMEAKFSQIIFIPKYAFYAGVYDQHTVKFFTSKMDITNWVNASHPIYVIHYSARFNELIVAGTHHITIWSLNGVHQKGQIQVEATHRITIKTGLEKNDWIENFYIDEKNKQIWAVIDVHLMLFDYFTGERLEYIENVTSRKISCIINHDAYQYTLVGNIDGTIKVINIVRAVVHEFVSHTKRVTAIAIYPYGPLILSCGLDYCIRMYNLKSFREIFSFRIHELPRGMQLINDSQLFIYTRNTVEIWATNQINLNLATLSSSTTSLVAYKGLNTPTRIVIRTSDGVIRLSSPANGRAITATLPLLETDAVRDISYFPALDRLYVMLNNGEIWTFRTDHNPCTVVDIWRQAETAMEHCTKLVVFEGFGTNANFTQDDITTQQSKSISPCTLLERTGEQSRSLKLLLRCSDQKVALPDRFGFLFGATANGHLIVFGRGGSIINRFQIHLGPIQQIICDSTRSLLFSLGKDEVIRVCRVCPTHESFIQIELTIPTNFNPLLMCVMENTICVASEDATLHMFEFNLDKHEWSIIDGHPKTEDHTDEVISICSLPKSEFFITMGKDASMRLWNKKNILIREIQFQEQPDGLCVANPRGDLLIAIHNRIDIIRHSSYLPPNLVGISKTTHTSDTKAEQPLPFDDGLIPLTRAPQLIRKRRLLRVDKSNPWSVFSQINLFDFDSVENEWADIDLHASYSLKKAQPRYVSDMLNKLGQEYHAKMTNLQERDLEYKDYIDSYLEESNNTNEYETDLVRCVESRAQSPSAKAIQSKNLVKSQIINTNLIKSKSQNIEQVDIATNQVDSCSFVLNTAFQQNSEVLADTEKKHKYEITIAPDGSIPNSGIIEQVNSWLTIHGKQPLTTDAVHSYKRETLGLVEPDDDEKRMRSEQYKTRLKDLMMQMKRDESTSEVVSEDEQALDMGDDENDDDDNIINMRIQRRMLAGAAEIVQQTLEIKLSPIIEKMMEYDWFPDDQIFYAAQSGLEYDIHTIITNSKGDRMRKVKVDSTSDALIPILLNIFEKNLGEIRKEILQFISWINQNYGFRDTTLMERHYCRHLQLHAMGSLLSSEILLRTKILDYIVELNPNNPELIPTLLMYTTCMYDALRFKAIQLLRGMGVMCIEEPPLMENLTRIFEQASDTECTLESSASQQNPAGACDVRTMIVEFLRENLKHFLVKSTPSIEMSKKLQALSIYGLEEKKRLEERVVRQKSKKKPPQSPSESPLAIEQVKPTTTIPSGRRSAKRNGLNTTALTGTNARTNSADGKKIKSKTPLSTDATSAIKSSRKQTMTSDKDTALNTSLLKDGFQRKKSAMLFDEQNAKANLATHRKSLKSVNQLNTNTAETPDIYSHSQTTRGLDSSSNKIASPLFASSADVSNKEPALKQVDDTSALVDYKAKAAQLENKVTQMRFRQFPTSLDLMFYPVTPVSKLDITQSHCNPIQTLQDPLTTNFIDAINYVMVLAETKLENEEAAKKELEFRAALEVEHARLEAEARDKLLILKAQKAAEKLARDKARVERIAELKRANKDSDKPVQPRSRMKLSDMRTGGVGHTHQSHCHESRETLDVRMMAFPPIFSDAAKYMHSSLAMHILPHKSMPMERVRLNPFSASERSNEFSDSGQLCSVSRQERKKPTSQGSLRLPSTQTFSHSQHHRVDEDDILFKLTGINEETTISELDYIRGATPCIRTRNTSRSDGSFLQAELLEETQSLMSRTNTDFQGNTSRLAIPSEKKYFIYDLSVTHENHGLDGGLQDSADQSKNESICTHCHH</sequence>
<dbReference type="STRING" id="403673.A0A177WBI2"/>
<reference evidence="4 5" key="2">
    <citation type="submission" date="2016-05" db="EMBL/GenBank/DDBJ databases">
        <title>Lineage-specific infection strategies underlie the spectrum of fungal disease in amphibians.</title>
        <authorList>
            <person name="Cuomo C.A."/>
            <person name="Farrer R.A."/>
            <person name="James T."/>
            <person name="Longcore J."/>
            <person name="Birren B."/>
        </authorList>
    </citation>
    <scope>NUCLEOTIDE SEQUENCE [LARGE SCALE GENOMIC DNA]</scope>
    <source>
        <strain evidence="4 5">JEL423</strain>
    </source>
</reference>
<dbReference type="Pfam" id="PF00400">
    <property type="entry name" value="WD40"/>
    <property type="match status" value="1"/>
</dbReference>
<protein>
    <submittedName>
        <fullName evidence="4">Uncharacterized protein</fullName>
    </submittedName>
</protein>
<dbReference type="PROSITE" id="PS50294">
    <property type="entry name" value="WD_REPEATS_REGION"/>
    <property type="match status" value="1"/>
</dbReference>
<keyword evidence="2" id="KW-0175">Coiled coil</keyword>
<accession>A0A177WBI2</accession>
<feature type="compositionally biased region" description="Acidic residues" evidence="3">
    <location>
        <begin position="1216"/>
        <end position="1234"/>
    </location>
</feature>
<evidence type="ECO:0000256" key="2">
    <source>
        <dbReference type="SAM" id="Coils"/>
    </source>
</evidence>
<dbReference type="SUPFAM" id="SSF50998">
    <property type="entry name" value="Quinoprotein alcohol dehydrogenase-like"/>
    <property type="match status" value="1"/>
</dbReference>
<feature type="region of interest" description="Disordered" evidence="3">
    <location>
        <begin position="1508"/>
        <end position="1599"/>
    </location>
</feature>
<feature type="region of interest" description="Disordered" evidence="3">
    <location>
        <begin position="1830"/>
        <end position="1863"/>
    </location>
</feature>
<proteinExistence type="predicted"/>
<feature type="repeat" description="WD" evidence="1">
    <location>
        <begin position="488"/>
        <end position="529"/>
    </location>
</feature>
<feature type="compositionally biased region" description="Low complexity" evidence="3">
    <location>
        <begin position="1548"/>
        <end position="1564"/>
    </location>
</feature>
<dbReference type="PANTHER" id="PTHR45532:SF1">
    <property type="entry name" value="WD REPEAT-CONTAINING PROTEIN 97"/>
    <property type="match status" value="1"/>
</dbReference>
<organism evidence="4 5">
    <name type="scientific">Batrachochytrium dendrobatidis (strain JEL423)</name>
    <dbReference type="NCBI Taxonomy" id="403673"/>
    <lineage>
        <taxon>Eukaryota</taxon>
        <taxon>Fungi</taxon>
        <taxon>Fungi incertae sedis</taxon>
        <taxon>Chytridiomycota</taxon>
        <taxon>Chytridiomycota incertae sedis</taxon>
        <taxon>Chytridiomycetes</taxon>
        <taxon>Rhizophydiales</taxon>
        <taxon>Rhizophydiales incertae sedis</taxon>
        <taxon>Batrachochytrium</taxon>
    </lineage>
</organism>
<dbReference type="PANTHER" id="PTHR45532">
    <property type="entry name" value="WD REPEAT-CONTAINING PROTEIN 97"/>
    <property type="match status" value="1"/>
</dbReference>
<feature type="region of interest" description="Disordered" evidence="3">
    <location>
        <begin position="1911"/>
        <end position="1955"/>
    </location>
</feature>
<dbReference type="Proteomes" id="UP000077115">
    <property type="component" value="Unassembled WGS sequence"/>
</dbReference>
<dbReference type="InterPro" id="IPR001680">
    <property type="entry name" value="WD40_rpt"/>
</dbReference>
<feature type="compositionally biased region" description="Polar residues" evidence="3">
    <location>
        <begin position="1937"/>
        <end position="1952"/>
    </location>
</feature>
<dbReference type="eggNOG" id="ENOG502QSKH">
    <property type="taxonomic scope" value="Eukaryota"/>
</dbReference>
<feature type="coiled-coil region" evidence="2">
    <location>
        <begin position="1763"/>
        <end position="1823"/>
    </location>
</feature>
<evidence type="ECO:0000313" key="4">
    <source>
        <dbReference type="EMBL" id="OAJ37439.1"/>
    </source>
</evidence>
<dbReference type="SMART" id="SM00320">
    <property type="entry name" value="WD40"/>
    <property type="match status" value="5"/>
</dbReference>
<evidence type="ECO:0000256" key="1">
    <source>
        <dbReference type="PROSITE-ProRule" id="PRU00221"/>
    </source>
</evidence>